<dbReference type="InterPro" id="IPR017853">
    <property type="entry name" value="GH"/>
</dbReference>
<dbReference type="Pfam" id="PF02065">
    <property type="entry name" value="Melibiase"/>
    <property type="match status" value="1"/>
</dbReference>
<protein>
    <submittedName>
        <fullName evidence="4">Putative Glycoside hydrolase clan GH-D</fullName>
    </submittedName>
</protein>
<dbReference type="PANTHER" id="PTHR43053">
    <property type="entry name" value="GLYCOSIDASE FAMILY 31"/>
    <property type="match status" value="1"/>
</dbReference>
<dbReference type="AlphaFoldDB" id="A0A2U3K0L2"/>
<dbReference type="GO" id="GO:0004557">
    <property type="term" value="F:alpha-galactosidase activity"/>
    <property type="evidence" value="ECO:0007669"/>
    <property type="project" value="UniProtKB-ARBA"/>
</dbReference>
<dbReference type="OrthoDB" id="9807519at2"/>
<evidence type="ECO:0000256" key="2">
    <source>
        <dbReference type="ARBA" id="ARBA00023295"/>
    </source>
</evidence>
<dbReference type="EMBL" id="OMOD01000019">
    <property type="protein sequence ID" value="SPF33214.1"/>
    <property type="molecule type" value="Genomic_DNA"/>
</dbReference>
<dbReference type="InterPro" id="IPR013785">
    <property type="entry name" value="Aldolase_TIM"/>
</dbReference>
<keyword evidence="3" id="KW-0472">Membrane</keyword>
<evidence type="ECO:0000256" key="3">
    <source>
        <dbReference type="SAM" id="Phobius"/>
    </source>
</evidence>
<reference evidence="5" key="1">
    <citation type="submission" date="2018-02" db="EMBL/GenBank/DDBJ databases">
        <authorList>
            <person name="Hausmann B."/>
        </authorList>
    </citation>
    <scope>NUCLEOTIDE SEQUENCE [LARGE SCALE GENOMIC DNA]</scope>
    <source>
        <strain evidence="5">Peat soil MAG SbA1</strain>
    </source>
</reference>
<gene>
    <name evidence="4" type="ORF">SBA1_1150003</name>
</gene>
<keyword evidence="3" id="KW-1133">Transmembrane helix</keyword>
<evidence type="ECO:0000256" key="1">
    <source>
        <dbReference type="ARBA" id="ARBA00022801"/>
    </source>
</evidence>
<keyword evidence="2" id="KW-0326">Glycosidase</keyword>
<dbReference type="SUPFAM" id="SSF51445">
    <property type="entry name" value="(Trans)glycosidases"/>
    <property type="match status" value="1"/>
</dbReference>
<keyword evidence="1 4" id="KW-0378">Hydrolase</keyword>
<feature type="transmembrane region" description="Helical" evidence="3">
    <location>
        <begin position="28"/>
        <end position="48"/>
    </location>
</feature>
<dbReference type="Proteomes" id="UP000238701">
    <property type="component" value="Unassembled WGS sequence"/>
</dbReference>
<dbReference type="Gene3D" id="3.20.20.70">
    <property type="entry name" value="Aldolase class I"/>
    <property type="match status" value="1"/>
</dbReference>
<dbReference type="PANTHER" id="PTHR43053:SF3">
    <property type="entry name" value="ALPHA-GALACTOSIDASE C-RELATED"/>
    <property type="match status" value="1"/>
</dbReference>
<organism evidence="4 5">
    <name type="scientific">Candidatus Sulfotelmatobacter kueseliae</name>
    <dbReference type="NCBI Taxonomy" id="2042962"/>
    <lineage>
        <taxon>Bacteria</taxon>
        <taxon>Pseudomonadati</taxon>
        <taxon>Acidobacteriota</taxon>
        <taxon>Terriglobia</taxon>
        <taxon>Terriglobales</taxon>
        <taxon>Candidatus Korobacteraceae</taxon>
        <taxon>Candidatus Sulfotelmatobacter</taxon>
    </lineage>
</organism>
<dbReference type="InterPro" id="IPR050985">
    <property type="entry name" value="Alpha-glycosidase_related"/>
</dbReference>
<evidence type="ECO:0000313" key="4">
    <source>
        <dbReference type="EMBL" id="SPF33214.1"/>
    </source>
</evidence>
<keyword evidence="3" id="KW-0812">Transmembrane</keyword>
<sequence length="766" mass="84769">MIVISFAASIIVREDTMQRARFYGRVRFLRLISFLSFIFFAGIAGFMLSCSKPPAEPKTEPSRPSDIKVEVRDGGPVVVTTSAAEFQILPSGYLQATLLKDGKRLTLDDPAEGSAAGSGHVMHGGKDLEFISDFGQVKVLEATGKLGRGKRVEFPARPLAPAGVDLERSAVLEVYDDFPNIALVSVAYKNIGTTDFQIDQVVTQLHRFNNHEVKEHPYDMWSFQGSSYDWGKDDVQRLTRTSAQPNLMGEAVKGGLGGGIPVVAFWTGAVGEAIGHVETLPLTLSIPVKVEADGRVSAEIAIPANTALKPGESYSTPRSFVSVYSGDYYEPLRIWSSVLQKEGWEIPKPSNEAYNVAWCGWGYEFNVTPAQMLGTVPKLKELGIKWATLDDRWFDTYGNWNPRPDTFPGDSIKQMVDEFHKQGILAQLWWLPLGVEDGQGKYESHNYIVSDVVKEHPDWLILDKNGKHARMTRNLATLCPAVPGVQAYYKQLTEKFIREWGFDGSKLDNIFSVAQCYNPAHHHKSPQDSVNAMGEVYKTIFQTTRALKPESVTQACPCGTPPSLAWLPFIDQAVTADPVGAVQVRRRIKMYKALLGPEAAVYGDHVELSAMTPKGHGDWSEHGSDFASTVGTGGVVGTKFVWPDPGPKFKAVNLTPEKEAHWKKWIALYNEKMLSKGEFRDLYVYGYDSPEAYAIEKDGKMYYAFFAAENTPFTGEVELRGLKPGSYHVVDYAEGKDLGTVQAEAGSVPKLKTEFKEHLLLEVSGK</sequence>
<proteinExistence type="predicted"/>
<name>A0A2U3K0L2_9BACT</name>
<evidence type="ECO:0000313" key="5">
    <source>
        <dbReference type="Proteomes" id="UP000238701"/>
    </source>
</evidence>
<accession>A0A2U3K0L2</accession>